<keyword evidence="4 6" id="KW-1133">Transmembrane helix</keyword>
<gene>
    <name evidence="8" type="ORF">DFP97_103148</name>
</gene>
<evidence type="ECO:0000256" key="1">
    <source>
        <dbReference type="ARBA" id="ARBA00004236"/>
    </source>
</evidence>
<feature type="signal peptide" evidence="7">
    <location>
        <begin position="1"/>
        <end position="25"/>
    </location>
</feature>
<dbReference type="EMBL" id="QPJD01000003">
    <property type="protein sequence ID" value="RCW50130.1"/>
    <property type="molecule type" value="Genomic_DNA"/>
</dbReference>
<evidence type="ECO:0000256" key="3">
    <source>
        <dbReference type="ARBA" id="ARBA00022692"/>
    </source>
</evidence>
<evidence type="ECO:0000256" key="2">
    <source>
        <dbReference type="ARBA" id="ARBA00022475"/>
    </source>
</evidence>
<keyword evidence="5 6" id="KW-0472">Membrane</keyword>
<dbReference type="InterPro" id="IPR022781">
    <property type="entry name" value="Flagellar_biosynth_FliO"/>
</dbReference>
<keyword evidence="7" id="KW-0732">Signal</keyword>
<protein>
    <submittedName>
        <fullName evidence="8">Flagellar protein FliO/FliZ</fullName>
    </submittedName>
</protein>
<proteinExistence type="predicted"/>
<evidence type="ECO:0000313" key="9">
    <source>
        <dbReference type="Proteomes" id="UP000252415"/>
    </source>
</evidence>
<feature type="chain" id="PRO_5016818041" evidence="7">
    <location>
        <begin position="26"/>
        <end position="214"/>
    </location>
</feature>
<organism evidence="8 9">
    <name type="scientific">Paenibacillus prosopidis</name>
    <dbReference type="NCBI Taxonomy" id="630520"/>
    <lineage>
        <taxon>Bacteria</taxon>
        <taxon>Bacillati</taxon>
        <taxon>Bacillota</taxon>
        <taxon>Bacilli</taxon>
        <taxon>Bacillales</taxon>
        <taxon>Paenibacillaceae</taxon>
        <taxon>Paenibacillus</taxon>
    </lineage>
</organism>
<dbReference type="Proteomes" id="UP000252415">
    <property type="component" value="Unassembled WGS sequence"/>
</dbReference>
<dbReference type="GO" id="GO:0016020">
    <property type="term" value="C:membrane"/>
    <property type="evidence" value="ECO:0007669"/>
    <property type="project" value="InterPro"/>
</dbReference>
<keyword evidence="8" id="KW-0966">Cell projection</keyword>
<dbReference type="RefSeq" id="WP_114378985.1">
    <property type="nucleotide sequence ID" value="NZ_QPJD01000003.1"/>
</dbReference>
<evidence type="ECO:0000256" key="4">
    <source>
        <dbReference type="ARBA" id="ARBA00022989"/>
    </source>
</evidence>
<evidence type="ECO:0000256" key="5">
    <source>
        <dbReference type="ARBA" id="ARBA00023136"/>
    </source>
</evidence>
<comment type="caution">
    <text evidence="8">The sequence shown here is derived from an EMBL/GenBank/DDBJ whole genome shotgun (WGS) entry which is preliminary data.</text>
</comment>
<dbReference type="AlphaFoldDB" id="A0A368W4P9"/>
<evidence type="ECO:0000313" key="8">
    <source>
        <dbReference type="EMBL" id="RCW50130.1"/>
    </source>
</evidence>
<name>A0A368W4P9_9BACL</name>
<evidence type="ECO:0000256" key="6">
    <source>
        <dbReference type="SAM" id="Phobius"/>
    </source>
</evidence>
<dbReference type="OrthoDB" id="2376965at2"/>
<keyword evidence="2" id="KW-1003">Cell membrane</keyword>
<feature type="transmembrane region" description="Helical" evidence="6">
    <location>
        <begin position="51"/>
        <end position="73"/>
    </location>
</feature>
<dbReference type="GO" id="GO:0044781">
    <property type="term" value="P:bacterial-type flagellum organization"/>
    <property type="evidence" value="ECO:0007669"/>
    <property type="project" value="InterPro"/>
</dbReference>
<comment type="subcellular location">
    <subcellularLocation>
        <location evidence="1">Cell membrane</location>
    </subcellularLocation>
</comment>
<sequence>MFNIHSRISMMSALGMAIWPGFAAAAATDGSTANNEEQIVFQGSNNLAGSLIWVIISLAIVIVLIIFVIKWLSQRNRTWGTNRSLRSLGGVALGQNNSIQVVEIAGRIYIVGVGEDITLIDKYDDPAQIKSVIAVLERQPEANWPQNVISQLLNKIRSHNEVTGPEPSNEQWNSASSFQHLLQNKLNQQADRKQQLESLLHDSKTNERLMDDEK</sequence>
<keyword evidence="8" id="KW-0969">Cilium</keyword>
<accession>A0A368W4P9</accession>
<keyword evidence="9" id="KW-1185">Reference proteome</keyword>
<reference evidence="8 9" key="1">
    <citation type="submission" date="2018-07" db="EMBL/GenBank/DDBJ databases">
        <title>Genomic Encyclopedia of Type Strains, Phase III (KMG-III): the genomes of soil and plant-associated and newly described type strains.</title>
        <authorList>
            <person name="Whitman W."/>
        </authorList>
    </citation>
    <scope>NUCLEOTIDE SEQUENCE [LARGE SCALE GENOMIC DNA]</scope>
    <source>
        <strain evidence="8 9">CECT 7506</strain>
    </source>
</reference>
<evidence type="ECO:0000256" key="7">
    <source>
        <dbReference type="SAM" id="SignalP"/>
    </source>
</evidence>
<dbReference type="Pfam" id="PF04347">
    <property type="entry name" value="FliO"/>
    <property type="match status" value="1"/>
</dbReference>
<keyword evidence="8" id="KW-0282">Flagellum</keyword>
<keyword evidence="3 6" id="KW-0812">Transmembrane</keyword>